<comment type="similarity">
    <text evidence="1">Belongs to the AFG1 ATPase family.</text>
</comment>
<evidence type="ECO:0000259" key="4">
    <source>
        <dbReference type="SMART" id="SM00382"/>
    </source>
</evidence>
<dbReference type="InterPro" id="IPR005654">
    <property type="entry name" value="ATPase_AFG1-like"/>
</dbReference>
<dbReference type="AlphaFoldDB" id="A0A196SDX3"/>
<dbReference type="InterPro" id="IPR003593">
    <property type="entry name" value="AAA+_ATPase"/>
</dbReference>
<organism evidence="5 6">
    <name type="scientific">Blastocystis sp. subtype 1 (strain ATCC 50177 / NandII)</name>
    <dbReference type="NCBI Taxonomy" id="478820"/>
    <lineage>
        <taxon>Eukaryota</taxon>
        <taxon>Sar</taxon>
        <taxon>Stramenopiles</taxon>
        <taxon>Bigyra</taxon>
        <taxon>Opalozoa</taxon>
        <taxon>Opalinata</taxon>
        <taxon>Blastocystidae</taxon>
        <taxon>Blastocystis</taxon>
    </lineage>
</organism>
<evidence type="ECO:0000256" key="1">
    <source>
        <dbReference type="ARBA" id="ARBA00010322"/>
    </source>
</evidence>
<gene>
    <name evidence="5" type="ORF">AV274_3032</name>
</gene>
<keyword evidence="3" id="KW-0067">ATP-binding</keyword>
<dbReference type="STRING" id="478820.A0A196SDX3"/>
<proteinExistence type="inferred from homology"/>
<keyword evidence="6" id="KW-1185">Reference proteome</keyword>
<dbReference type="Pfam" id="PF03969">
    <property type="entry name" value="AFG1_ATPase"/>
    <property type="match status" value="1"/>
</dbReference>
<evidence type="ECO:0000256" key="2">
    <source>
        <dbReference type="ARBA" id="ARBA00022741"/>
    </source>
</evidence>
<comment type="caution">
    <text evidence="5">The sequence shown here is derived from an EMBL/GenBank/DDBJ whole genome shotgun (WGS) entry which is preliminary data.</text>
</comment>
<dbReference type="PANTHER" id="PTHR12169">
    <property type="entry name" value="ATPASE N2B"/>
    <property type="match status" value="1"/>
</dbReference>
<dbReference type="GO" id="GO:0005524">
    <property type="term" value="F:ATP binding"/>
    <property type="evidence" value="ECO:0007669"/>
    <property type="project" value="UniProtKB-KW"/>
</dbReference>
<dbReference type="Gene3D" id="3.40.50.300">
    <property type="entry name" value="P-loop containing nucleotide triphosphate hydrolases"/>
    <property type="match status" value="1"/>
</dbReference>
<evidence type="ECO:0000313" key="5">
    <source>
        <dbReference type="EMBL" id="OAO15255.1"/>
    </source>
</evidence>
<dbReference type="Proteomes" id="UP000078348">
    <property type="component" value="Unassembled WGS sequence"/>
</dbReference>
<dbReference type="SUPFAM" id="SSF52540">
    <property type="entry name" value="P-loop containing nucleoside triphosphate hydrolases"/>
    <property type="match status" value="1"/>
</dbReference>
<dbReference type="SMART" id="SM00382">
    <property type="entry name" value="AAA"/>
    <property type="match status" value="1"/>
</dbReference>
<protein>
    <recommendedName>
        <fullName evidence="4">AAA+ ATPase domain-containing protein</fullName>
    </recommendedName>
</protein>
<dbReference type="EMBL" id="LXWW01000159">
    <property type="protein sequence ID" value="OAO15255.1"/>
    <property type="molecule type" value="Genomic_DNA"/>
</dbReference>
<dbReference type="GO" id="GO:0005739">
    <property type="term" value="C:mitochondrion"/>
    <property type="evidence" value="ECO:0007669"/>
    <property type="project" value="TreeGrafter"/>
</dbReference>
<evidence type="ECO:0000313" key="6">
    <source>
        <dbReference type="Proteomes" id="UP000078348"/>
    </source>
</evidence>
<accession>A0A196SDX3</accession>
<keyword evidence="2" id="KW-0547">Nucleotide-binding</keyword>
<sequence length="524" mass="59510">MSFRYLATKVFRNRQAVANSVRSAGCALFMTCKPQSITLATELTIVVQARFFSESVQQSRRLSEKNEGSFMFAQTAYNFDETIASFDGPVKHYDYLVKKGVIIDDEYQREVAKILQGIYNNLLDYYKKDASGVSKADLSHSTAAPTPAPAAEPKSTGWGWFKRRSATPAAETQTVKNTGTNYTIIHNTAAPTHIGTYSAPKGVYIWGGPGCGKTYLMDLLFNSIQCPDIKKARVDFHSFMLEIHMKLHQLRQKYGARSDPLPEIARNIASCNNVLFFDEFQVTDVADAMMMQRLFSNLFANNVTVISTSNREPDDLYRDGVQRDRFVPFIHLLKSQCPVLHLNSGKDYRFGGKKEVRTYFWPANESTNHEVDTLFKQVAGGDAYKSGDVEVVQGRHIHVSKYLNGVCEFDFAELCEQPTGASDYISLCNQFHTMVLKNIPVFTMNSMTQLRRFITLVDELYQYKVKLICTTEAPLPKLFQLDRNSVLDEVFASDRTISRLEEMQTVHYLQTLHFLQKPKLEESE</sequence>
<dbReference type="OrthoDB" id="548867at2759"/>
<feature type="domain" description="AAA+ ATPase" evidence="4">
    <location>
        <begin position="199"/>
        <end position="336"/>
    </location>
</feature>
<name>A0A196SDX3_BLAHN</name>
<dbReference type="PANTHER" id="PTHR12169:SF6">
    <property type="entry name" value="AFG1-LIKE ATPASE"/>
    <property type="match status" value="1"/>
</dbReference>
<reference evidence="5 6" key="1">
    <citation type="submission" date="2016-05" db="EMBL/GenBank/DDBJ databases">
        <title>Nuclear genome of Blastocystis sp. subtype 1 NandII.</title>
        <authorList>
            <person name="Gentekaki E."/>
            <person name="Curtis B."/>
            <person name="Stairs C."/>
            <person name="Eme L."/>
            <person name="Herman E."/>
            <person name="Klimes V."/>
            <person name="Arias M.C."/>
            <person name="Elias M."/>
            <person name="Hilliou F."/>
            <person name="Klute M."/>
            <person name="Malik S.-B."/>
            <person name="Pightling A."/>
            <person name="Rachubinski R."/>
            <person name="Salas D."/>
            <person name="Schlacht A."/>
            <person name="Suga H."/>
            <person name="Archibald J."/>
            <person name="Ball S.G."/>
            <person name="Clark G."/>
            <person name="Dacks J."/>
            <person name="Van Der Giezen M."/>
            <person name="Tsaousis A."/>
            <person name="Roger A."/>
        </authorList>
    </citation>
    <scope>NUCLEOTIDE SEQUENCE [LARGE SCALE GENOMIC DNA]</scope>
    <source>
        <strain evidence="6">ATCC 50177 / NandII</strain>
    </source>
</reference>
<evidence type="ECO:0000256" key="3">
    <source>
        <dbReference type="ARBA" id="ARBA00022840"/>
    </source>
</evidence>
<dbReference type="InterPro" id="IPR027417">
    <property type="entry name" value="P-loop_NTPase"/>
</dbReference>
<dbReference type="NCBIfam" id="NF040713">
    <property type="entry name" value="ZapE"/>
    <property type="match status" value="1"/>
</dbReference>
<dbReference type="GO" id="GO:0016887">
    <property type="term" value="F:ATP hydrolysis activity"/>
    <property type="evidence" value="ECO:0007669"/>
    <property type="project" value="InterPro"/>
</dbReference>